<evidence type="ECO:0000313" key="11">
    <source>
        <dbReference type="Proteomes" id="UP000027586"/>
    </source>
</evidence>
<dbReference type="Pfam" id="PF09768">
    <property type="entry name" value="Peptidase_M76"/>
    <property type="match status" value="1"/>
</dbReference>
<dbReference type="GO" id="GO:0033615">
    <property type="term" value="P:mitochondrial proton-transporting ATP synthase complex assembly"/>
    <property type="evidence" value="ECO:0007669"/>
    <property type="project" value="TreeGrafter"/>
</dbReference>
<dbReference type="GO" id="GO:0046872">
    <property type="term" value="F:metal ion binding"/>
    <property type="evidence" value="ECO:0007669"/>
    <property type="project" value="UniProtKB-KW"/>
</dbReference>
<evidence type="ECO:0000256" key="6">
    <source>
        <dbReference type="ARBA" id="ARBA00022801"/>
    </source>
</evidence>
<keyword evidence="7 8" id="KW-0482">Metalloprotease</keyword>
<evidence type="ECO:0000256" key="7">
    <source>
        <dbReference type="ARBA" id="ARBA00023049"/>
    </source>
</evidence>
<comment type="subcellular location">
    <subcellularLocation>
        <location evidence="1 8">Mitochondrion inner membrane</location>
        <topology evidence="1 8">Peripheral membrane protein</topology>
        <orientation evidence="1 8">Intermembrane side</orientation>
    </subcellularLocation>
</comment>
<keyword evidence="8" id="KW-0999">Mitochondrion inner membrane</keyword>
<protein>
    <recommendedName>
        <fullName evidence="3 8">Mitochondrial inner membrane protease ATP23</fullName>
        <ecNumber evidence="8">3.4.24.-</ecNumber>
    </recommendedName>
</protein>
<dbReference type="OrthoDB" id="285308at2759"/>
<name>A0A068RJU6_9FUNG</name>
<keyword evidence="11" id="KW-1185">Reference proteome</keyword>
<evidence type="ECO:0000256" key="5">
    <source>
        <dbReference type="ARBA" id="ARBA00022723"/>
    </source>
</evidence>
<keyword evidence="8" id="KW-0496">Mitochondrion</keyword>
<dbReference type="VEuPathDB" id="FungiDB:LCOR_02145.1"/>
<reference evidence="10" key="1">
    <citation type="submission" date="2013-08" db="EMBL/GenBank/DDBJ databases">
        <title>Gene expansion shapes genome architecture in the human pathogen Lichtheimia corymbifera: an evolutionary genomics analysis in the ancient terrestrial Mucorales (Mucoromycotina).</title>
        <authorList>
            <person name="Schwartze V.U."/>
            <person name="Winter S."/>
            <person name="Shelest E."/>
            <person name="Marcet-Houben M."/>
            <person name="Horn F."/>
            <person name="Wehner S."/>
            <person name="Hoffmann K."/>
            <person name="Riege K."/>
            <person name="Sammeth M."/>
            <person name="Nowrousian M."/>
            <person name="Valiante V."/>
            <person name="Linde J."/>
            <person name="Jacobsen I.D."/>
            <person name="Marz M."/>
            <person name="Brakhage A.A."/>
            <person name="Gabaldon T."/>
            <person name="Bocker S."/>
            <person name="Voigt K."/>
        </authorList>
    </citation>
    <scope>NUCLEOTIDE SEQUENCE [LARGE SCALE GENOMIC DNA]</scope>
    <source>
        <strain evidence="10">FSU 9682</strain>
    </source>
</reference>
<keyword evidence="6 8" id="KW-0378">Hydrolase</keyword>
<dbReference type="EC" id="3.4.24.-" evidence="8"/>
<evidence type="ECO:0000256" key="8">
    <source>
        <dbReference type="RuleBase" id="RU364057"/>
    </source>
</evidence>
<dbReference type="InterPro" id="IPR019165">
    <property type="entry name" value="Peptidase_M76_ATP23"/>
</dbReference>
<dbReference type="Proteomes" id="UP000027586">
    <property type="component" value="Unassembled WGS sequence"/>
</dbReference>
<dbReference type="EMBL" id="CBTN010000006">
    <property type="protein sequence ID" value="CDH50433.1"/>
    <property type="molecule type" value="Genomic_DNA"/>
</dbReference>
<keyword evidence="8" id="KW-0472">Membrane</keyword>
<evidence type="ECO:0000256" key="9">
    <source>
        <dbReference type="SAM" id="MobiDB-lite"/>
    </source>
</evidence>
<dbReference type="GO" id="GO:0005743">
    <property type="term" value="C:mitochondrial inner membrane"/>
    <property type="evidence" value="ECO:0007669"/>
    <property type="project" value="UniProtKB-SubCell"/>
</dbReference>
<evidence type="ECO:0000256" key="3">
    <source>
        <dbReference type="ARBA" id="ARBA00014615"/>
    </source>
</evidence>
<comment type="function">
    <text evidence="8">Has a dual role in the assembly of mitochondrial ATPase.</text>
</comment>
<evidence type="ECO:0000256" key="4">
    <source>
        <dbReference type="ARBA" id="ARBA00022670"/>
    </source>
</evidence>
<dbReference type="PANTHER" id="PTHR21711">
    <property type="entry name" value="MITOCHONDRIAL INNER MEMBRANE PROTEASE"/>
    <property type="match status" value="1"/>
</dbReference>
<evidence type="ECO:0000313" key="10">
    <source>
        <dbReference type="EMBL" id="CDH50433.1"/>
    </source>
</evidence>
<organism evidence="10 11">
    <name type="scientific">Lichtheimia corymbifera JMRC:FSU:9682</name>
    <dbReference type="NCBI Taxonomy" id="1263082"/>
    <lineage>
        <taxon>Eukaryota</taxon>
        <taxon>Fungi</taxon>
        <taxon>Fungi incertae sedis</taxon>
        <taxon>Mucoromycota</taxon>
        <taxon>Mucoromycotina</taxon>
        <taxon>Mucoromycetes</taxon>
        <taxon>Mucorales</taxon>
        <taxon>Lichtheimiaceae</taxon>
        <taxon>Lichtheimia</taxon>
    </lineage>
</organism>
<comment type="similarity">
    <text evidence="2 8">Belongs to the peptidase M76 family.</text>
</comment>
<sequence length="259" mass="30244">MSGAVLDVRNKDAPSSFDYNKYIMDKDTNTTTEPTTPSNDTQPSLKDMKKFEKWRKSLQYMTGLGMSEQERAHFQKQLEGELDSYQCRQCELWRDNLMKNSPPVRFMIDHLKKVGHDMKRDHFICAPCDPTRSGGFSPEDGILLCYNRMNSKTHQEHTMVHEMVHLYDHHKFKVDWLNLRHHACSEVRAASLSGDCKWTREIQRGFYTFTKQHQACVRRRAVLSVMENPSCKSKEEAERAVASVFDSCFADTRPFDEIY</sequence>
<dbReference type="PANTHER" id="PTHR21711:SF0">
    <property type="entry name" value="MITOCHONDRIAL INNER MEMBRANE PROTEASE ATP23 HOMOLOG"/>
    <property type="match status" value="1"/>
</dbReference>
<dbReference type="AlphaFoldDB" id="A0A068RJU6"/>
<accession>A0A068RJU6</accession>
<dbReference type="STRING" id="1263082.A0A068RJU6"/>
<gene>
    <name evidence="10" type="ORF">LCOR_02145.1</name>
</gene>
<feature type="compositionally biased region" description="Low complexity" evidence="9">
    <location>
        <begin position="29"/>
        <end position="41"/>
    </location>
</feature>
<comment type="caution">
    <text evidence="10">The sequence shown here is derived from an EMBL/GenBank/DDBJ whole genome shotgun (WGS) entry which is preliminary data.</text>
</comment>
<keyword evidence="4 8" id="KW-0645">Protease</keyword>
<feature type="region of interest" description="Disordered" evidence="9">
    <location>
        <begin position="25"/>
        <end position="46"/>
    </location>
</feature>
<dbReference type="GO" id="GO:0004222">
    <property type="term" value="F:metalloendopeptidase activity"/>
    <property type="evidence" value="ECO:0007669"/>
    <property type="project" value="InterPro"/>
</dbReference>
<evidence type="ECO:0000256" key="2">
    <source>
        <dbReference type="ARBA" id="ARBA00009915"/>
    </source>
</evidence>
<proteinExistence type="inferred from homology"/>
<dbReference type="GO" id="GO:0034982">
    <property type="term" value="P:mitochondrial protein processing"/>
    <property type="evidence" value="ECO:0007669"/>
    <property type="project" value="TreeGrafter"/>
</dbReference>
<evidence type="ECO:0000256" key="1">
    <source>
        <dbReference type="ARBA" id="ARBA00004137"/>
    </source>
</evidence>
<keyword evidence="5 8" id="KW-0479">Metal-binding</keyword>